<keyword evidence="1" id="KW-0812">Transmembrane</keyword>
<evidence type="ECO:0000256" key="1">
    <source>
        <dbReference type="SAM" id="Phobius"/>
    </source>
</evidence>
<evidence type="ECO:0000313" key="3">
    <source>
        <dbReference type="Proteomes" id="UP000193719"/>
    </source>
</evidence>
<proteinExistence type="predicted"/>
<accession>A0A1Y1VPL0</accession>
<evidence type="ECO:0000313" key="2">
    <source>
        <dbReference type="EMBL" id="ORX60801.1"/>
    </source>
</evidence>
<feature type="transmembrane region" description="Helical" evidence="1">
    <location>
        <begin position="391"/>
        <end position="416"/>
    </location>
</feature>
<organism evidence="2 3">
    <name type="scientific">Piromyces finnis</name>
    <dbReference type="NCBI Taxonomy" id="1754191"/>
    <lineage>
        <taxon>Eukaryota</taxon>
        <taxon>Fungi</taxon>
        <taxon>Fungi incertae sedis</taxon>
        <taxon>Chytridiomycota</taxon>
        <taxon>Chytridiomycota incertae sedis</taxon>
        <taxon>Neocallimastigomycetes</taxon>
        <taxon>Neocallimastigales</taxon>
        <taxon>Neocallimastigaceae</taxon>
        <taxon>Piromyces</taxon>
    </lineage>
</organism>
<feature type="transmembrane region" description="Helical" evidence="1">
    <location>
        <begin position="339"/>
        <end position="359"/>
    </location>
</feature>
<reference evidence="2 3" key="1">
    <citation type="submission" date="2016-08" db="EMBL/GenBank/DDBJ databases">
        <title>Genomes of anaerobic fungi encode conserved fungal cellulosomes for biomass hydrolysis.</title>
        <authorList>
            <consortium name="DOE Joint Genome Institute"/>
            <person name="Haitjema C.H."/>
            <person name="Gilmore S.P."/>
            <person name="Henske J.K."/>
            <person name="Solomon K.V."/>
            <person name="De Groot R."/>
            <person name="Kuo A."/>
            <person name="Mondo S.J."/>
            <person name="Salamov A.A."/>
            <person name="Labutti K."/>
            <person name="Zhao Z."/>
            <person name="Chiniquy J."/>
            <person name="Barry K."/>
            <person name="Brewer H.M."/>
            <person name="Purvine S.O."/>
            <person name="Wright A.T."/>
            <person name="Boxma B."/>
            <person name="Van Alen T."/>
            <person name="Hackstein J.H."/>
            <person name="Baker S.E."/>
            <person name="Grigoriev I.V."/>
            <person name="O'Malley M.A."/>
        </authorList>
    </citation>
    <scope>NUCLEOTIDE SEQUENCE [LARGE SCALE GENOMIC DNA]</scope>
    <source>
        <strain evidence="3">finn</strain>
    </source>
</reference>
<dbReference type="EMBL" id="MCFH01000001">
    <property type="protein sequence ID" value="ORX60801.1"/>
    <property type="molecule type" value="Genomic_DNA"/>
</dbReference>
<keyword evidence="1" id="KW-0472">Membrane</keyword>
<reference evidence="2 3" key="2">
    <citation type="submission" date="2016-08" db="EMBL/GenBank/DDBJ databases">
        <title>Pervasive Adenine N6-methylation of Active Genes in Fungi.</title>
        <authorList>
            <consortium name="DOE Joint Genome Institute"/>
            <person name="Mondo S.J."/>
            <person name="Dannebaum R.O."/>
            <person name="Kuo R.C."/>
            <person name="Labutti K."/>
            <person name="Haridas S."/>
            <person name="Kuo A."/>
            <person name="Salamov A."/>
            <person name="Ahrendt S.R."/>
            <person name="Lipzen A."/>
            <person name="Sullivan W."/>
            <person name="Andreopoulos W.B."/>
            <person name="Clum A."/>
            <person name="Lindquist E."/>
            <person name="Daum C."/>
            <person name="Ramamoorthy G.K."/>
            <person name="Gryganskyi A."/>
            <person name="Culley D."/>
            <person name="Magnuson J.K."/>
            <person name="James T.Y."/>
            <person name="O'Malley M.A."/>
            <person name="Stajich J.E."/>
            <person name="Spatafora J.W."/>
            <person name="Visel A."/>
            <person name="Grigoriev I.V."/>
        </authorList>
    </citation>
    <scope>NUCLEOTIDE SEQUENCE [LARGE SCALE GENOMIC DNA]</scope>
    <source>
        <strain evidence="3">finn</strain>
    </source>
</reference>
<gene>
    <name evidence="2" type="ORF">BCR36DRAFT_407802</name>
</gene>
<feature type="transmembrane region" description="Helical" evidence="1">
    <location>
        <begin position="254"/>
        <end position="283"/>
    </location>
</feature>
<dbReference type="OrthoDB" id="10312193at2759"/>
<protein>
    <submittedName>
        <fullName evidence="2">Uncharacterized protein</fullName>
    </submittedName>
</protein>
<keyword evidence="3" id="KW-1185">Reference proteome</keyword>
<keyword evidence="1" id="KW-1133">Transmembrane helix</keyword>
<dbReference type="Proteomes" id="UP000193719">
    <property type="component" value="Unassembled WGS sequence"/>
</dbReference>
<sequence>MRRINNYLKIVARCDNDEAIIEKFIKKYNIDDIFTYFFTETTKEVEDIRFIFDGLKFFSLKAKDASLNGHREEALSFLAILFPPVTLFLANNNLVQLTLNADDVLVRIIIPVKYFRTRVVYKAFCQAILSSNAIEYNSNGLILVMNPDVLTLFTEVIKVIIEIMARKSYKKIILMGLRKGNIDCLCNDRTLTNDPNILAWQDILSIPNKICSPWRGRVVKSLWTQKINYGNVFYSNEKNPKPSLHKLEHRGISIFHFFILIIKTLIALIPIVGFIFCCIFYIIEEKKYLNKIKKKVTQQSYEQKKNFQEVFDERHVQAINDVLTVSSGKTLAILFQRNIFRILNVIMIWLFIFNNILLWEVPDFLDGVFNQEFFNIVKNFDITIGEKTYRIVGLITIILLTCFVIFMFGFILPTSLETCHRLNKKKDILPYIVLITYLECINLSISISDTLVENHFIKLCFWGIYSNGGLGCDYNCGYIPFTKWIVNNYDLRYCAVINNKFLEESVNDFSIAITRYNKYKKFGNRSIPPFISIDTDGKQCDIMDFEMEHNIVKDIGILKLQ</sequence>
<dbReference type="AlphaFoldDB" id="A0A1Y1VPL0"/>
<comment type="caution">
    <text evidence="2">The sequence shown here is derived from an EMBL/GenBank/DDBJ whole genome shotgun (WGS) entry which is preliminary data.</text>
</comment>
<name>A0A1Y1VPL0_9FUNG</name>